<organism evidence="5">
    <name type="scientific">uncultured Friedmanniella sp</name>
    <dbReference type="NCBI Taxonomy" id="335381"/>
    <lineage>
        <taxon>Bacteria</taxon>
        <taxon>Bacillati</taxon>
        <taxon>Actinomycetota</taxon>
        <taxon>Actinomycetes</taxon>
        <taxon>Propionibacteriales</taxon>
        <taxon>Nocardioidaceae</taxon>
        <taxon>Friedmanniella</taxon>
        <taxon>environmental samples</taxon>
    </lineage>
</organism>
<dbReference type="InterPro" id="IPR018702">
    <property type="entry name" value="DUF2207"/>
</dbReference>
<keyword evidence="1" id="KW-0472">Membrane</keyword>
<evidence type="ECO:0008006" key="6">
    <source>
        <dbReference type="Google" id="ProtNLM"/>
    </source>
</evidence>
<dbReference type="InterPro" id="IPR048389">
    <property type="entry name" value="YciQ-like_C"/>
</dbReference>
<feature type="transmembrane region" description="Helical" evidence="1">
    <location>
        <begin position="248"/>
        <end position="267"/>
    </location>
</feature>
<dbReference type="Pfam" id="PF20990">
    <property type="entry name" value="DUF2207_C"/>
    <property type="match status" value="1"/>
</dbReference>
<evidence type="ECO:0000313" key="5">
    <source>
        <dbReference type="EMBL" id="CAA9318735.1"/>
    </source>
</evidence>
<keyword evidence="1" id="KW-0812">Transmembrane</keyword>
<evidence type="ECO:0000259" key="3">
    <source>
        <dbReference type="Pfam" id="PF09972"/>
    </source>
</evidence>
<accession>A0A6J4KYF5</accession>
<name>A0A6J4KYF5_9ACTN</name>
<dbReference type="EMBL" id="CADCTS010000362">
    <property type="protein sequence ID" value="CAA9318735.1"/>
    <property type="molecule type" value="Genomic_DNA"/>
</dbReference>
<evidence type="ECO:0000256" key="1">
    <source>
        <dbReference type="SAM" id="Phobius"/>
    </source>
</evidence>
<feature type="signal peptide" evidence="2">
    <location>
        <begin position="1"/>
        <end position="30"/>
    </location>
</feature>
<feature type="transmembrane region" description="Helical" evidence="1">
    <location>
        <begin position="445"/>
        <end position="463"/>
    </location>
</feature>
<reference evidence="5" key="1">
    <citation type="submission" date="2020-02" db="EMBL/GenBank/DDBJ databases">
        <authorList>
            <person name="Meier V. D."/>
        </authorList>
    </citation>
    <scope>NUCLEOTIDE SEQUENCE</scope>
    <source>
        <strain evidence="5">AVDCRST_MAG48</strain>
    </source>
</reference>
<feature type="domain" description="DUF2207" evidence="3">
    <location>
        <begin position="44"/>
        <end position="174"/>
    </location>
</feature>
<keyword evidence="2" id="KW-0732">Signal</keyword>
<evidence type="ECO:0000259" key="4">
    <source>
        <dbReference type="Pfam" id="PF20990"/>
    </source>
</evidence>
<feature type="domain" description="Predicted membrane protein YciQ-like C-terminal" evidence="4">
    <location>
        <begin position="303"/>
        <end position="524"/>
    </location>
</feature>
<sequence>MPASSASTTPTRRRVGALLATCAVAAGLWAGPQAGPAAAEGTASRVVVEADLARDGTLVVTETITFSGAAPAEVEQRLETRENLVGDRQYVQEVTAVTGSAGGSAATPSVSTEDRFTTITLPTGGASEVTLGYTVTGAVVNIEGDETALRWPLLQGLSADVEQFEATVAIPGAFSYVKCTAGAPNSTAPCDVASAGVEDAQFPTFRDGPRGVGEVVVVDIGFPAGAVTANEVVDYRWTVGRAFSADPLPLGLALGLLVLGGLGLLAMHRRRGVDQSTTTGELGRVAEFAPVAAGQSEFRVVDEIRPGHVGTVADERVDPIDITATLLDLAVRGHLLITELPRETEFARTDWDLTRLAGGDELKPFERTLLDGVAPAGGNVLVSQMSERVHASVGAVQDELYDEVVANGWFERRPDATRNRWTQLALSGLIAAVVVTVLLAAFTTFGLIGLALIVLALGLVFVAQEMPSRTAKGSALLGGLGALRSDLLSQPTSQMPPGRELEEISQVLPYTVVLGGSDRWLDALVAADTDADADATDLSWYHGPAGWHLRDLPDSLRNFVTTLTGSLFRR</sequence>
<gene>
    <name evidence="5" type="ORF">AVDCRST_MAG48-2515</name>
</gene>
<proteinExistence type="predicted"/>
<feature type="chain" id="PRO_5038687103" description="DUF2207 domain-containing protein" evidence="2">
    <location>
        <begin position="31"/>
        <end position="570"/>
    </location>
</feature>
<evidence type="ECO:0000256" key="2">
    <source>
        <dbReference type="SAM" id="SignalP"/>
    </source>
</evidence>
<feature type="transmembrane region" description="Helical" evidence="1">
    <location>
        <begin position="421"/>
        <end position="439"/>
    </location>
</feature>
<protein>
    <recommendedName>
        <fullName evidence="6">DUF2207 domain-containing protein</fullName>
    </recommendedName>
</protein>
<keyword evidence="1" id="KW-1133">Transmembrane helix</keyword>
<dbReference type="AlphaFoldDB" id="A0A6J4KYF5"/>
<dbReference type="Pfam" id="PF09972">
    <property type="entry name" value="DUF2207"/>
    <property type="match status" value="1"/>
</dbReference>